<sequence length="70" mass="7878">MLDFRADPRRRRRHAMPKATKRLTCYLCAEGWLDTSHLRGGAGSGWASCIGGATFSHRQNYNSAEAHADW</sequence>
<keyword evidence="2" id="KW-1185">Reference proteome</keyword>
<comment type="caution">
    <text evidence="1">The sequence shown here is derived from an EMBL/GenBank/DDBJ whole genome shotgun (WGS) entry which is preliminary data.</text>
</comment>
<gene>
    <name evidence="1" type="ORF">PUN28_015628</name>
</gene>
<name>A0AAW2EXM8_9HYME</name>
<proteinExistence type="predicted"/>
<protein>
    <submittedName>
        <fullName evidence="1">Uncharacterized protein</fullName>
    </submittedName>
</protein>
<accession>A0AAW2EXM8</accession>
<organism evidence="1 2">
    <name type="scientific">Cardiocondyla obscurior</name>
    <dbReference type="NCBI Taxonomy" id="286306"/>
    <lineage>
        <taxon>Eukaryota</taxon>
        <taxon>Metazoa</taxon>
        <taxon>Ecdysozoa</taxon>
        <taxon>Arthropoda</taxon>
        <taxon>Hexapoda</taxon>
        <taxon>Insecta</taxon>
        <taxon>Pterygota</taxon>
        <taxon>Neoptera</taxon>
        <taxon>Endopterygota</taxon>
        <taxon>Hymenoptera</taxon>
        <taxon>Apocrita</taxon>
        <taxon>Aculeata</taxon>
        <taxon>Formicoidea</taxon>
        <taxon>Formicidae</taxon>
        <taxon>Myrmicinae</taxon>
        <taxon>Cardiocondyla</taxon>
    </lineage>
</organism>
<dbReference type="EMBL" id="JADYXP020000017">
    <property type="protein sequence ID" value="KAL0107224.1"/>
    <property type="molecule type" value="Genomic_DNA"/>
</dbReference>
<dbReference type="AlphaFoldDB" id="A0AAW2EXM8"/>
<reference evidence="1 2" key="1">
    <citation type="submission" date="2023-03" db="EMBL/GenBank/DDBJ databases">
        <title>High recombination rates correlate with genetic variation in Cardiocondyla obscurior ants.</title>
        <authorList>
            <person name="Errbii M."/>
        </authorList>
    </citation>
    <scope>NUCLEOTIDE SEQUENCE [LARGE SCALE GENOMIC DNA]</scope>
    <source>
        <strain evidence="1">Alpha-2009</strain>
        <tissue evidence="1">Whole body</tissue>
    </source>
</reference>
<evidence type="ECO:0000313" key="2">
    <source>
        <dbReference type="Proteomes" id="UP001430953"/>
    </source>
</evidence>
<dbReference type="Proteomes" id="UP001430953">
    <property type="component" value="Unassembled WGS sequence"/>
</dbReference>
<evidence type="ECO:0000313" key="1">
    <source>
        <dbReference type="EMBL" id="KAL0107224.1"/>
    </source>
</evidence>